<dbReference type="GO" id="GO:0006396">
    <property type="term" value="P:RNA processing"/>
    <property type="evidence" value="ECO:0007669"/>
    <property type="project" value="InterPro"/>
</dbReference>
<dbReference type="Proteomes" id="UP000663840">
    <property type="component" value="Unassembled WGS sequence"/>
</dbReference>
<dbReference type="GO" id="GO:0003723">
    <property type="term" value="F:RNA binding"/>
    <property type="evidence" value="ECO:0007669"/>
    <property type="project" value="InterPro"/>
</dbReference>
<feature type="non-terminal residue" evidence="2">
    <location>
        <position position="1"/>
    </location>
</feature>
<dbReference type="EMBL" id="CAJMWR010000823">
    <property type="protein sequence ID" value="CAE6403784.1"/>
    <property type="molecule type" value="Genomic_DNA"/>
</dbReference>
<accession>A0A8H2WSB0</accession>
<evidence type="ECO:0000259" key="1">
    <source>
        <dbReference type="PROSITE" id="PS50141"/>
    </source>
</evidence>
<proteinExistence type="predicted"/>
<organism evidence="2 3">
    <name type="scientific">Rhizoctonia solani</name>
    <dbReference type="NCBI Taxonomy" id="456999"/>
    <lineage>
        <taxon>Eukaryota</taxon>
        <taxon>Fungi</taxon>
        <taxon>Dikarya</taxon>
        <taxon>Basidiomycota</taxon>
        <taxon>Agaricomycotina</taxon>
        <taxon>Agaricomycetes</taxon>
        <taxon>Cantharellales</taxon>
        <taxon>Ceratobasidiaceae</taxon>
        <taxon>Rhizoctonia</taxon>
    </lineage>
</organism>
<dbReference type="InterPro" id="IPR002466">
    <property type="entry name" value="A_deamin"/>
</dbReference>
<name>A0A8H2WSB0_9AGAM</name>
<evidence type="ECO:0000313" key="3">
    <source>
        <dbReference type="Proteomes" id="UP000663840"/>
    </source>
</evidence>
<reference evidence="2" key="1">
    <citation type="submission" date="2021-01" db="EMBL/GenBank/DDBJ databases">
        <authorList>
            <person name="Kaushik A."/>
        </authorList>
    </citation>
    <scope>NUCLEOTIDE SEQUENCE</scope>
    <source>
        <strain evidence="2">AG1-1A</strain>
    </source>
</reference>
<feature type="domain" description="A to I editase" evidence="1">
    <location>
        <begin position="341"/>
        <end position="448"/>
    </location>
</feature>
<dbReference type="AlphaFoldDB" id="A0A8H2WSB0"/>
<dbReference type="Gene3D" id="3.80.10.10">
    <property type="entry name" value="Ribonuclease Inhibitor"/>
    <property type="match status" value="1"/>
</dbReference>
<evidence type="ECO:0000313" key="2">
    <source>
        <dbReference type="EMBL" id="CAE6403784.1"/>
    </source>
</evidence>
<dbReference type="SUPFAM" id="SSF52047">
    <property type="entry name" value="RNI-like"/>
    <property type="match status" value="1"/>
</dbReference>
<dbReference type="PROSITE" id="PS50141">
    <property type="entry name" value="A_DEAMIN_EDITASE"/>
    <property type="match status" value="1"/>
</dbReference>
<gene>
    <name evidence="2" type="ORF">RDB_LOCUS38221</name>
</gene>
<dbReference type="InterPro" id="IPR032675">
    <property type="entry name" value="LRR_dom_sf"/>
</dbReference>
<dbReference type="GO" id="GO:0004000">
    <property type="term" value="F:adenosine deaminase activity"/>
    <property type="evidence" value="ECO:0007669"/>
    <property type="project" value="InterPro"/>
</dbReference>
<sequence length="546" mass="63010">MASIHAKLPLEIISQILHTKWETLDQLALLLRVCRLWYRIVFPILYNTVYLSWNAPAFATRLLDEDLLLAHHPRLSTLGTLGINIPPPIEELRAADHIRALILDNRLQREVPVMQPLEERILHVGLLLLKKLKRIDWTLPFYPMDMRFFDYLSFRCPDIEYVSFEISDHSLYRRISDQDLTSLFTFSELKHIQVKDSRLRKKVISSSHRPKLTLSSSHIAFDPETNGHISPALVNMIMRSPNLEYLELDLKEDPDDPQFLSAGWLVEAISPVLKHTFEHLKVFRLGGTANIDSELLLRPEEESLIRGFILRHPGLHTLQLPWDWDMNSLIREPIHETWMTLQGALPNLRCFEGPIYLVIVFLKLKLAQQLERLVVVDSSEDEESDLAKFIENFPRLPNLRVLELQSTYMLDTTSFSEIMKATPNITELTVNWVDGDPEATIQTLAGLKYLKSLAVGFNVMPHLVNRPYQAVPVQQELREVLQLAHECTSLEVVRILPEEGSKFDHDTRFYISRASNGMTTNINRLTMRRLMPVGVSPAMDLDLCKQ</sequence>
<comment type="caution">
    <text evidence="2">The sequence shown here is derived from an EMBL/GenBank/DDBJ whole genome shotgun (WGS) entry which is preliminary data.</text>
</comment>
<protein>
    <recommendedName>
        <fullName evidence="1">A to I editase domain-containing protein</fullName>
    </recommendedName>
</protein>